<dbReference type="STRING" id="1802207.A3D44_02880"/>
<sequence length="212" mass="23862">MAEKRSNVFWPMVTILSFFAVFLVAFYFLYMQYADFAKQSQNTSTSTDATQSPAEAPGQATDWIGVKNDQLGFSLKYPVDFFDAGHEPKIFAGNCSSQDCRAIGETVAGVLGVPPWQNPNGEKLNINNNSYLLCQSFDAAMGHYYTYYYYVAVKNDKCLVVAYDTTSINCDFYLPLELGNTEQEANYKNCVAKNEHQPGILQQIINTFQFVQ</sequence>
<keyword evidence="1" id="KW-0812">Transmembrane</keyword>
<proteinExistence type="predicted"/>
<accession>A0A1G2I3N3</accession>
<dbReference type="AlphaFoldDB" id="A0A1G2I3N3"/>
<dbReference type="EMBL" id="MHOT01000012">
    <property type="protein sequence ID" value="OGZ69373.1"/>
    <property type="molecule type" value="Genomic_DNA"/>
</dbReference>
<reference evidence="2 3" key="1">
    <citation type="journal article" date="2016" name="Nat. Commun.">
        <title>Thousands of microbial genomes shed light on interconnected biogeochemical processes in an aquifer system.</title>
        <authorList>
            <person name="Anantharaman K."/>
            <person name="Brown C.T."/>
            <person name="Hug L.A."/>
            <person name="Sharon I."/>
            <person name="Castelle C.J."/>
            <person name="Probst A.J."/>
            <person name="Thomas B.C."/>
            <person name="Singh A."/>
            <person name="Wilkins M.J."/>
            <person name="Karaoz U."/>
            <person name="Brodie E.L."/>
            <person name="Williams K.H."/>
            <person name="Hubbard S.S."/>
            <person name="Banfield J.F."/>
        </authorList>
    </citation>
    <scope>NUCLEOTIDE SEQUENCE [LARGE SCALE GENOMIC DNA]</scope>
</reference>
<feature type="transmembrane region" description="Helical" evidence="1">
    <location>
        <begin position="12"/>
        <end position="30"/>
    </location>
</feature>
<evidence type="ECO:0000313" key="2">
    <source>
        <dbReference type="EMBL" id="OGZ69373.1"/>
    </source>
</evidence>
<evidence type="ECO:0000313" key="3">
    <source>
        <dbReference type="Proteomes" id="UP000178820"/>
    </source>
</evidence>
<gene>
    <name evidence="2" type="ORF">A3D44_02880</name>
</gene>
<keyword evidence="1" id="KW-0472">Membrane</keyword>
<name>A0A1G2I3N3_9BACT</name>
<dbReference type="Proteomes" id="UP000178820">
    <property type="component" value="Unassembled WGS sequence"/>
</dbReference>
<protein>
    <submittedName>
        <fullName evidence="2">Uncharacterized protein</fullName>
    </submittedName>
</protein>
<organism evidence="2 3">
    <name type="scientific">Candidatus Staskawiczbacteria bacterium RIFCSPHIGHO2_02_FULL_42_22</name>
    <dbReference type="NCBI Taxonomy" id="1802207"/>
    <lineage>
        <taxon>Bacteria</taxon>
        <taxon>Candidatus Staskawicziibacteriota</taxon>
    </lineage>
</organism>
<comment type="caution">
    <text evidence="2">The sequence shown here is derived from an EMBL/GenBank/DDBJ whole genome shotgun (WGS) entry which is preliminary data.</text>
</comment>
<keyword evidence="1" id="KW-1133">Transmembrane helix</keyword>
<evidence type="ECO:0000256" key="1">
    <source>
        <dbReference type="SAM" id="Phobius"/>
    </source>
</evidence>